<accession>A0ABQ9HHZ9</accession>
<dbReference type="EMBL" id="JARBHB010000005">
    <property type="protein sequence ID" value="KAJ8883964.1"/>
    <property type="molecule type" value="Genomic_DNA"/>
</dbReference>
<name>A0ABQ9HHZ9_9NEOP</name>
<gene>
    <name evidence="1" type="ORF">PR048_015820</name>
</gene>
<proteinExistence type="predicted"/>
<evidence type="ECO:0000313" key="2">
    <source>
        <dbReference type="Proteomes" id="UP001159363"/>
    </source>
</evidence>
<evidence type="ECO:0000313" key="1">
    <source>
        <dbReference type="EMBL" id="KAJ8883964.1"/>
    </source>
</evidence>
<keyword evidence="2" id="KW-1185">Reference proteome</keyword>
<reference evidence="1 2" key="1">
    <citation type="submission" date="2023-02" db="EMBL/GenBank/DDBJ databases">
        <title>LHISI_Scaffold_Assembly.</title>
        <authorList>
            <person name="Stuart O.P."/>
            <person name="Cleave R."/>
            <person name="Magrath M.J.L."/>
            <person name="Mikheyev A.S."/>
        </authorList>
    </citation>
    <scope>NUCLEOTIDE SEQUENCE [LARGE SCALE GENOMIC DNA]</scope>
    <source>
        <strain evidence="1">Daus_M_001</strain>
        <tissue evidence="1">Leg muscle</tissue>
    </source>
</reference>
<comment type="caution">
    <text evidence="1">The sequence shown here is derived from an EMBL/GenBank/DDBJ whole genome shotgun (WGS) entry which is preliminary data.</text>
</comment>
<sequence length="95" mass="10607">MVLAKNGAHGAHIIGNEHGAHVTIVLVETNEAKFADGLPAGSICSMTPKGSMTTQTFNWLHHFRHHKPAGRRIRAKNHLDYEIVNTSEQYDIVFY</sequence>
<dbReference type="Proteomes" id="UP001159363">
    <property type="component" value="Chromosome 4"/>
</dbReference>
<protein>
    <submittedName>
        <fullName evidence="1">Uncharacterized protein</fullName>
    </submittedName>
</protein>
<organism evidence="1 2">
    <name type="scientific">Dryococelus australis</name>
    <dbReference type="NCBI Taxonomy" id="614101"/>
    <lineage>
        <taxon>Eukaryota</taxon>
        <taxon>Metazoa</taxon>
        <taxon>Ecdysozoa</taxon>
        <taxon>Arthropoda</taxon>
        <taxon>Hexapoda</taxon>
        <taxon>Insecta</taxon>
        <taxon>Pterygota</taxon>
        <taxon>Neoptera</taxon>
        <taxon>Polyneoptera</taxon>
        <taxon>Phasmatodea</taxon>
        <taxon>Verophasmatodea</taxon>
        <taxon>Anareolatae</taxon>
        <taxon>Phasmatidae</taxon>
        <taxon>Eurycanthinae</taxon>
        <taxon>Dryococelus</taxon>
    </lineage>
</organism>